<reference evidence="2 3" key="1">
    <citation type="submission" date="2018-08" db="EMBL/GenBank/DDBJ databases">
        <title>A genome reference for cultivated species of the human gut microbiota.</title>
        <authorList>
            <person name="Zou Y."/>
            <person name="Xue W."/>
            <person name="Luo G."/>
        </authorList>
    </citation>
    <scope>NUCLEOTIDE SEQUENCE [LARGE SCALE GENOMIC DNA]</scope>
    <source>
        <strain evidence="2 3">AM17-48</strain>
    </source>
</reference>
<name>A0A3E5I8M1_BACOV</name>
<organism evidence="2 3">
    <name type="scientific">Bacteroides ovatus</name>
    <dbReference type="NCBI Taxonomy" id="28116"/>
    <lineage>
        <taxon>Bacteria</taxon>
        <taxon>Pseudomonadati</taxon>
        <taxon>Bacteroidota</taxon>
        <taxon>Bacteroidia</taxon>
        <taxon>Bacteroidales</taxon>
        <taxon>Bacteroidaceae</taxon>
        <taxon>Bacteroides</taxon>
    </lineage>
</organism>
<gene>
    <name evidence="2" type="ORF">DW206_08600</name>
</gene>
<dbReference type="Proteomes" id="UP000283329">
    <property type="component" value="Unassembled WGS sequence"/>
</dbReference>
<dbReference type="InterPro" id="IPR001509">
    <property type="entry name" value="Epimerase_deHydtase"/>
</dbReference>
<dbReference type="EMBL" id="QRJR01000006">
    <property type="protein sequence ID" value="RHH48149.1"/>
    <property type="molecule type" value="Genomic_DNA"/>
</dbReference>
<dbReference type="Pfam" id="PF01370">
    <property type="entry name" value="Epimerase"/>
    <property type="match status" value="1"/>
</dbReference>
<proteinExistence type="predicted"/>
<evidence type="ECO:0000259" key="1">
    <source>
        <dbReference type="Pfam" id="PF01370"/>
    </source>
</evidence>
<dbReference type="PANTHER" id="PTHR43245">
    <property type="entry name" value="BIFUNCTIONAL POLYMYXIN RESISTANCE PROTEIN ARNA"/>
    <property type="match status" value="1"/>
</dbReference>
<sequence>MDKILILGGTGAIGTYLVQILSASYEVYVTSRSKKNNNGNIKYIQGNAHNIEFIKRLLFNNHYKAIVDFMNYSTIEFQNRVGFLLGATEQLFYVSSSRVYADSQPPIMETNARLLDVSTDKHFLKTDDYALAKARQENILRNSGDNWTIIRPYMSYSPNRLDLGYYAKELWLYRVLKGRTILFTEDVAKSLTTLTHGMDVARGIASLIGVSDSIGEVYHITQEKAYLWRDILAVYKEALETWDIKVKVKMMPKALIADEYIYCYDRIYDRSFDNSKIKHYLSTDDFVDALDGIKQSVEQFLKSPRFLRIDWKKQAYWDCITKEKADLSEIDNTKDKFVYIAFRYLISYRWIHNIYQKIK</sequence>
<dbReference type="InterPro" id="IPR036291">
    <property type="entry name" value="NAD(P)-bd_dom_sf"/>
</dbReference>
<dbReference type="InterPro" id="IPR050177">
    <property type="entry name" value="Lipid_A_modif_metabolic_enz"/>
</dbReference>
<dbReference type="RefSeq" id="WP_115484215.1">
    <property type="nucleotide sequence ID" value="NZ_BAABYV010000001.1"/>
</dbReference>
<evidence type="ECO:0000313" key="2">
    <source>
        <dbReference type="EMBL" id="RHH48149.1"/>
    </source>
</evidence>
<protein>
    <submittedName>
        <fullName evidence="2">Epimerase</fullName>
    </submittedName>
</protein>
<evidence type="ECO:0000313" key="3">
    <source>
        <dbReference type="Proteomes" id="UP000283329"/>
    </source>
</evidence>
<dbReference type="PANTHER" id="PTHR43245:SF13">
    <property type="entry name" value="UDP-D-APIOSE_UDP-D-XYLOSE SYNTHASE 2"/>
    <property type="match status" value="1"/>
</dbReference>
<dbReference type="Gene3D" id="3.40.50.720">
    <property type="entry name" value="NAD(P)-binding Rossmann-like Domain"/>
    <property type="match status" value="1"/>
</dbReference>
<feature type="domain" description="NAD-dependent epimerase/dehydratase" evidence="1">
    <location>
        <begin position="4"/>
        <end position="218"/>
    </location>
</feature>
<accession>A0A3E5I8M1</accession>
<dbReference type="AlphaFoldDB" id="A0A3E5I8M1"/>
<comment type="caution">
    <text evidence="2">The sequence shown here is derived from an EMBL/GenBank/DDBJ whole genome shotgun (WGS) entry which is preliminary data.</text>
</comment>
<dbReference type="SUPFAM" id="SSF51735">
    <property type="entry name" value="NAD(P)-binding Rossmann-fold domains"/>
    <property type="match status" value="1"/>
</dbReference>